<feature type="transmembrane region" description="Helical" evidence="7">
    <location>
        <begin position="459"/>
        <end position="476"/>
    </location>
</feature>
<comment type="similarity">
    <text evidence="1">Belongs to the peptidase A1 family.</text>
</comment>
<dbReference type="STRING" id="35608.A0A2U1NYU0"/>
<comment type="caution">
    <text evidence="10">The sequence shown here is derived from an EMBL/GenBank/DDBJ whole genome shotgun (WGS) entry which is preliminary data.</text>
</comment>
<feature type="signal peptide" evidence="8">
    <location>
        <begin position="1"/>
        <end position="20"/>
    </location>
</feature>
<keyword evidence="8" id="KW-0732">Signal</keyword>
<evidence type="ECO:0000256" key="4">
    <source>
        <dbReference type="ARBA" id="ARBA00022801"/>
    </source>
</evidence>
<name>A0A2U1NYU0_ARTAN</name>
<dbReference type="GO" id="GO:0004190">
    <property type="term" value="F:aspartic-type endopeptidase activity"/>
    <property type="evidence" value="ECO:0007669"/>
    <property type="project" value="UniProtKB-KW"/>
</dbReference>
<dbReference type="InterPro" id="IPR033121">
    <property type="entry name" value="PEPTIDASE_A1"/>
</dbReference>
<keyword evidence="11" id="KW-1185">Reference proteome</keyword>
<sequence length="477" mass="52676">MSRKALDIFTILIFFISLHCSSYCSSPASAHSNKQFKLLKDVRSLKHNLSQLYHLDKARLSRRRLDQQSPSPSAAVAQFMVENDSMHNGLYYTKVSLGSPPKELFVQIDTAVSDMWVSCSSCNGCPQTGNFYDASKSSTSYLISCSDMWCQRGAPNTCAMEQQIQCTYSLNYRVFTGAELSGYYVSDVIHLDTNGTSDTSPTVHFGCTTFMTQSFMGIEGNLGLGKSGHSLISQLHDQGDAPKVFFHCLSGSDGESGAGILVLGHPQGQNVVYTPLVDTWLGYYINLKSISVDGQTLAIDPSTFALLDRVGGTQIDSGYNLAYLPADAYFSFVEAVTKLVSHSVQPHLINGRHCYLSTSSVLYSVLDKFPMISLNFEGDASMHLRPKDYLIQDYLEGESEVWCIGFMESTHGNTVLGDLVLKDKLIVYDLEAERLGWTNYDCSSYINATSTVSSDAPCVILGWVLWVIIVVWHVFVI</sequence>
<feature type="active site" evidence="6">
    <location>
        <position position="316"/>
    </location>
</feature>
<evidence type="ECO:0000313" key="11">
    <source>
        <dbReference type="Proteomes" id="UP000245207"/>
    </source>
</evidence>
<protein>
    <submittedName>
        <fullName evidence="10">Aspartic proteinase-like protein 2</fullName>
    </submittedName>
</protein>
<accession>A0A2U1NYU0</accession>
<keyword evidence="3" id="KW-0064">Aspartyl protease</keyword>
<dbReference type="SUPFAM" id="SSF50630">
    <property type="entry name" value="Acid proteases"/>
    <property type="match status" value="1"/>
</dbReference>
<reference evidence="10 11" key="1">
    <citation type="journal article" date="2018" name="Mol. Plant">
        <title>The genome of Artemisia annua provides insight into the evolution of Asteraceae family and artemisinin biosynthesis.</title>
        <authorList>
            <person name="Shen Q."/>
            <person name="Zhang L."/>
            <person name="Liao Z."/>
            <person name="Wang S."/>
            <person name="Yan T."/>
            <person name="Shi P."/>
            <person name="Liu M."/>
            <person name="Fu X."/>
            <person name="Pan Q."/>
            <person name="Wang Y."/>
            <person name="Lv Z."/>
            <person name="Lu X."/>
            <person name="Zhang F."/>
            <person name="Jiang W."/>
            <person name="Ma Y."/>
            <person name="Chen M."/>
            <person name="Hao X."/>
            <person name="Li L."/>
            <person name="Tang Y."/>
            <person name="Lv G."/>
            <person name="Zhou Y."/>
            <person name="Sun X."/>
            <person name="Brodelius P.E."/>
            <person name="Rose J.K.C."/>
            <person name="Tang K."/>
        </authorList>
    </citation>
    <scope>NUCLEOTIDE SEQUENCE [LARGE SCALE GENOMIC DNA]</scope>
    <source>
        <strain evidence="11">cv. Huhao1</strain>
        <tissue evidence="10">Leaf</tissue>
    </source>
</reference>
<dbReference type="Gene3D" id="2.40.70.10">
    <property type="entry name" value="Acid Proteases"/>
    <property type="match status" value="2"/>
</dbReference>
<evidence type="ECO:0000256" key="7">
    <source>
        <dbReference type="SAM" id="Phobius"/>
    </source>
</evidence>
<dbReference type="EMBL" id="PKPP01001954">
    <property type="protein sequence ID" value="PWA78674.1"/>
    <property type="molecule type" value="Genomic_DNA"/>
</dbReference>
<feature type="domain" description="Peptidase A1" evidence="9">
    <location>
        <begin position="91"/>
        <end position="438"/>
    </location>
</feature>
<dbReference type="InterPro" id="IPR032799">
    <property type="entry name" value="TAXi_C"/>
</dbReference>
<dbReference type="InterPro" id="IPR021109">
    <property type="entry name" value="Peptidase_aspartic_dom_sf"/>
</dbReference>
<feature type="chain" id="PRO_5015738162" evidence="8">
    <location>
        <begin position="21"/>
        <end position="477"/>
    </location>
</feature>
<dbReference type="Pfam" id="PF14541">
    <property type="entry name" value="TAXi_C"/>
    <property type="match status" value="1"/>
</dbReference>
<evidence type="ECO:0000256" key="6">
    <source>
        <dbReference type="PIRSR" id="PIRSR601461-1"/>
    </source>
</evidence>
<dbReference type="InterPro" id="IPR032861">
    <property type="entry name" value="TAXi_N"/>
</dbReference>
<feature type="active site" evidence="6">
    <location>
        <position position="109"/>
    </location>
</feature>
<organism evidence="10 11">
    <name type="scientific">Artemisia annua</name>
    <name type="common">Sweet wormwood</name>
    <dbReference type="NCBI Taxonomy" id="35608"/>
    <lineage>
        <taxon>Eukaryota</taxon>
        <taxon>Viridiplantae</taxon>
        <taxon>Streptophyta</taxon>
        <taxon>Embryophyta</taxon>
        <taxon>Tracheophyta</taxon>
        <taxon>Spermatophyta</taxon>
        <taxon>Magnoliopsida</taxon>
        <taxon>eudicotyledons</taxon>
        <taxon>Gunneridae</taxon>
        <taxon>Pentapetalae</taxon>
        <taxon>asterids</taxon>
        <taxon>campanulids</taxon>
        <taxon>Asterales</taxon>
        <taxon>Asteraceae</taxon>
        <taxon>Asteroideae</taxon>
        <taxon>Anthemideae</taxon>
        <taxon>Artemisiinae</taxon>
        <taxon>Artemisia</taxon>
    </lineage>
</organism>
<keyword evidence="5" id="KW-0325">Glycoprotein</keyword>
<dbReference type="PANTHER" id="PTHR13683:SF810">
    <property type="entry name" value="NEPENTHESIN"/>
    <property type="match status" value="1"/>
</dbReference>
<evidence type="ECO:0000256" key="2">
    <source>
        <dbReference type="ARBA" id="ARBA00022670"/>
    </source>
</evidence>
<evidence type="ECO:0000259" key="9">
    <source>
        <dbReference type="PROSITE" id="PS51767"/>
    </source>
</evidence>
<evidence type="ECO:0000313" key="10">
    <source>
        <dbReference type="EMBL" id="PWA78674.1"/>
    </source>
</evidence>
<dbReference type="CDD" id="cd05476">
    <property type="entry name" value="pepsin_A_like_plant"/>
    <property type="match status" value="1"/>
</dbReference>
<dbReference type="InterPro" id="IPR034161">
    <property type="entry name" value="Pepsin-like_plant"/>
</dbReference>
<evidence type="ECO:0000256" key="3">
    <source>
        <dbReference type="ARBA" id="ARBA00022750"/>
    </source>
</evidence>
<dbReference type="PRINTS" id="PR00792">
    <property type="entry name" value="PEPSIN"/>
</dbReference>
<gene>
    <name evidence="10" type="ORF">CTI12_AA210880</name>
</gene>
<dbReference type="OrthoDB" id="2747330at2759"/>
<dbReference type="AlphaFoldDB" id="A0A2U1NYU0"/>
<dbReference type="Proteomes" id="UP000245207">
    <property type="component" value="Unassembled WGS sequence"/>
</dbReference>
<dbReference type="GO" id="GO:0006508">
    <property type="term" value="P:proteolysis"/>
    <property type="evidence" value="ECO:0007669"/>
    <property type="project" value="UniProtKB-KW"/>
</dbReference>
<evidence type="ECO:0000256" key="5">
    <source>
        <dbReference type="ARBA" id="ARBA00023180"/>
    </source>
</evidence>
<keyword evidence="7" id="KW-0812">Transmembrane</keyword>
<dbReference type="PANTHER" id="PTHR13683">
    <property type="entry name" value="ASPARTYL PROTEASES"/>
    <property type="match status" value="1"/>
</dbReference>
<proteinExistence type="inferred from homology"/>
<dbReference type="Pfam" id="PF14543">
    <property type="entry name" value="TAXi_N"/>
    <property type="match status" value="1"/>
</dbReference>
<keyword evidence="2" id="KW-0645">Protease</keyword>
<keyword evidence="4" id="KW-0378">Hydrolase</keyword>
<evidence type="ECO:0000256" key="8">
    <source>
        <dbReference type="SAM" id="SignalP"/>
    </source>
</evidence>
<keyword evidence="7" id="KW-1133">Transmembrane helix</keyword>
<evidence type="ECO:0000256" key="1">
    <source>
        <dbReference type="ARBA" id="ARBA00007447"/>
    </source>
</evidence>
<keyword evidence="7" id="KW-0472">Membrane</keyword>
<dbReference type="PROSITE" id="PS51767">
    <property type="entry name" value="PEPTIDASE_A1"/>
    <property type="match status" value="1"/>
</dbReference>
<dbReference type="InterPro" id="IPR001461">
    <property type="entry name" value="Aspartic_peptidase_A1"/>
</dbReference>